<keyword evidence="11" id="KW-1185">Reference proteome</keyword>
<dbReference type="Proteomes" id="UP000199092">
    <property type="component" value="Chromosome I"/>
</dbReference>
<dbReference type="InterPro" id="IPR050187">
    <property type="entry name" value="Lipid_Phosphate_FormReg"/>
</dbReference>
<evidence type="ECO:0000256" key="4">
    <source>
        <dbReference type="ARBA" id="ARBA00022741"/>
    </source>
</evidence>
<protein>
    <submittedName>
        <fullName evidence="10">Diacylglycerol kinase family enzyme</fullName>
    </submittedName>
</protein>
<dbReference type="RefSeq" id="WP_172826136.1">
    <property type="nucleotide sequence ID" value="NZ_LT629749.1"/>
</dbReference>
<dbReference type="EMBL" id="LT629749">
    <property type="protein sequence ID" value="SDT38873.1"/>
    <property type="molecule type" value="Genomic_DNA"/>
</dbReference>
<dbReference type="GO" id="GO:0005524">
    <property type="term" value="F:ATP binding"/>
    <property type="evidence" value="ECO:0007669"/>
    <property type="project" value="UniProtKB-KW"/>
</dbReference>
<evidence type="ECO:0000256" key="3">
    <source>
        <dbReference type="ARBA" id="ARBA00022679"/>
    </source>
</evidence>
<comment type="cofactor">
    <cofactor evidence="1">
        <name>Mg(2+)</name>
        <dbReference type="ChEBI" id="CHEBI:18420"/>
    </cofactor>
</comment>
<dbReference type="InterPro" id="IPR045540">
    <property type="entry name" value="YegS/DAGK_C"/>
</dbReference>
<dbReference type="InterPro" id="IPR016064">
    <property type="entry name" value="NAD/diacylglycerol_kinase_sf"/>
</dbReference>
<evidence type="ECO:0000313" key="10">
    <source>
        <dbReference type="EMBL" id="SDT38873.1"/>
    </source>
</evidence>
<dbReference type="PANTHER" id="PTHR12358">
    <property type="entry name" value="SPHINGOSINE KINASE"/>
    <property type="match status" value="1"/>
</dbReference>
<dbReference type="InterPro" id="IPR001206">
    <property type="entry name" value="Diacylglycerol_kinase_cat_dom"/>
</dbReference>
<reference evidence="10 11" key="1">
    <citation type="submission" date="2016-10" db="EMBL/GenBank/DDBJ databases">
        <authorList>
            <person name="de Groot N.N."/>
        </authorList>
    </citation>
    <scope>NUCLEOTIDE SEQUENCE [LARGE SCALE GENOMIC DNA]</scope>
    <source>
        <strain evidence="10 11">DSM 21741</strain>
    </source>
</reference>
<evidence type="ECO:0000256" key="8">
    <source>
        <dbReference type="ARBA" id="ARBA00023264"/>
    </source>
</evidence>
<evidence type="ECO:0000256" key="7">
    <source>
        <dbReference type="ARBA" id="ARBA00023209"/>
    </source>
</evidence>
<dbReference type="AlphaFoldDB" id="A0A1H1ZYW5"/>
<dbReference type="STRING" id="546871.SAMN04488543_4100"/>
<evidence type="ECO:0000256" key="5">
    <source>
        <dbReference type="ARBA" id="ARBA00022777"/>
    </source>
</evidence>
<dbReference type="InterPro" id="IPR017438">
    <property type="entry name" value="ATP-NAD_kinase_N"/>
</dbReference>
<dbReference type="Pfam" id="PF00781">
    <property type="entry name" value="DAGK_cat"/>
    <property type="match status" value="1"/>
</dbReference>
<dbReference type="Gene3D" id="3.40.50.10330">
    <property type="entry name" value="Probable inorganic polyphosphate/atp-NAD kinase, domain 1"/>
    <property type="match status" value="1"/>
</dbReference>
<keyword evidence="7" id="KW-0443">Lipid metabolism</keyword>
<feature type="domain" description="DAGKc" evidence="9">
    <location>
        <begin position="6"/>
        <end position="134"/>
    </location>
</feature>
<evidence type="ECO:0000259" key="9">
    <source>
        <dbReference type="PROSITE" id="PS50146"/>
    </source>
</evidence>
<accession>A0A1H1ZYW5</accession>
<gene>
    <name evidence="10" type="ORF">SAMN04488543_4100</name>
</gene>
<dbReference type="PROSITE" id="PS50146">
    <property type="entry name" value="DAGK"/>
    <property type="match status" value="1"/>
</dbReference>
<proteinExistence type="inferred from homology"/>
<keyword evidence="7" id="KW-0594">Phospholipid biosynthesis</keyword>
<organism evidence="10 11">
    <name type="scientific">Friedmanniella luteola</name>
    <dbReference type="NCBI Taxonomy" id="546871"/>
    <lineage>
        <taxon>Bacteria</taxon>
        <taxon>Bacillati</taxon>
        <taxon>Actinomycetota</taxon>
        <taxon>Actinomycetes</taxon>
        <taxon>Propionibacteriales</taxon>
        <taxon>Nocardioidaceae</taxon>
        <taxon>Friedmanniella</taxon>
    </lineage>
</organism>
<dbReference type="GO" id="GO:0008654">
    <property type="term" value="P:phospholipid biosynthetic process"/>
    <property type="evidence" value="ECO:0007669"/>
    <property type="project" value="UniProtKB-KW"/>
</dbReference>
<name>A0A1H1ZYW5_9ACTN</name>
<dbReference type="Gene3D" id="2.60.200.40">
    <property type="match status" value="1"/>
</dbReference>
<dbReference type="Pfam" id="PF19279">
    <property type="entry name" value="YegS_C"/>
    <property type="match status" value="1"/>
</dbReference>
<keyword evidence="5 10" id="KW-0418">Kinase</keyword>
<dbReference type="PANTHER" id="PTHR12358:SF54">
    <property type="entry name" value="SPHINGOSINE KINASE RELATED PROTEIN"/>
    <property type="match status" value="1"/>
</dbReference>
<keyword evidence="8" id="KW-1208">Phospholipid metabolism</keyword>
<keyword evidence="7" id="KW-0444">Lipid biosynthesis</keyword>
<keyword evidence="4" id="KW-0547">Nucleotide-binding</keyword>
<dbReference type="GO" id="GO:0016301">
    <property type="term" value="F:kinase activity"/>
    <property type="evidence" value="ECO:0007669"/>
    <property type="project" value="UniProtKB-KW"/>
</dbReference>
<evidence type="ECO:0000256" key="6">
    <source>
        <dbReference type="ARBA" id="ARBA00022840"/>
    </source>
</evidence>
<evidence type="ECO:0000313" key="11">
    <source>
        <dbReference type="Proteomes" id="UP000199092"/>
    </source>
</evidence>
<evidence type="ECO:0000256" key="2">
    <source>
        <dbReference type="ARBA" id="ARBA00005983"/>
    </source>
</evidence>
<dbReference type="SUPFAM" id="SSF111331">
    <property type="entry name" value="NAD kinase/diacylglycerol kinase-like"/>
    <property type="match status" value="1"/>
</dbReference>
<keyword evidence="3" id="KW-0808">Transferase</keyword>
<comment type="similarity">
    <text evidence="2">Belongs to the diacylglycerol/lipid kinase family.</text>
</comment>
<evidence type="ECO:0000256" key="1">
    <source>
        <dbReference type="ARBA" id="ARBA00001946"/>
    </source>
</evidence>
<sequence>MPDVPSDATRCAVVYNPTKISDGFRALVDARAAEAGWAEPLWLETSEDDPGRAMTREALDAGVDLVLTAGGDGTVRVVADVMAGSGVTLAVIPAGTGNLLARNLDLPLEEAGALDVALAGRTRTIDLVELTVDGGRGEHFAVMAGVGVDATIMDEVNPDLKAKVGPAAYFVAASKALGRLPIPMEISVDGGRRHRRRAMTCLVGNVGKLPGGLVLMPHAEVDDGRLDVYVASPLRVSHWFKLVLRVVTRRKQRDDQVDSWQADRVVVSLRRPEAYQLDGDVVGEGRELVAVIRPGALTVCVP</sequence>
<keyword evidence="6" id="KW-0067">ATP-binding</keyword>